<dbReference type="Proteomes" id="UP001307705">
    <property type="component" value="Unassembled WGS sequence"/>
</dbReference>
<feature type="domain" description="M23ase beta-sheet core" evidence="2">
    <location>
        <begin position="137"/>
        <end position="230"/>
    </location>
</feature>
<comment type="caution">
    <text evidence="3">The sequence shown here is derived from an EMBL/GenBank/DDBJ whole genome shotgun (WGS) entry which is preliminary data.</text>
</comment>
<name>A0ABQ6Q324_9BACT</name>
<dbReference type="InterPro" id="IPR016047">
    <property type="entry name" value="M23ase_b-sheet_dom"/>
</dbReference>
<evidence type="ECO:0000256" key="1">
    <source>
        <dbReference type="SAM" id="SignalP"/>
    </source>
</evidence>
<protein>
    <recommendedName>
        <fullName evidence="2">M23ase beta-sheet core domain-containing protein</fullName>
    </recommendedName>
</protein>
<accession>A0ABQ6Q324</accession>
<feature type="signal peptide" evidence="1">
    <location>
        <begin position="1"/>
        <end position="18"/>
    </location>
</feature>
<sequence length="292" mass="32756">MKSLLTLVLFFTSNLLFSQVQIVAEQDQERNLTLMSFNKEAIPYTIEIRFNKLENLESPEGELLFKVAKPGKSILVKLLSIYGNVNTSFNYNTKLYKGDFQNKVPSLGPYLLPVEEGTVVDMRPLAVNNQSSKTTPYTGVGIYFDSETKVCAPRKGIISEVQMDQEEGEAGLDDFSKENYIEIYHQDGTFTRLSGLQKSSASVEVGEIVIPGQVIGTSSLQATSQKHHVKMIQSRWEIQTQGVMWINYPVNIFSGGEEFSTESMASQVTSSHPEELIIQELDKKELKKYSGK</sequence>
<dbReference type="Gene3D" id="2.70.70.10">
    <property type="entry name" value="Glucose Permease (Domain IIA)"/>
    <property type="match status" value="1"/>
</dbReference>
<evidence type="ECO:0000259" key="2">
    <source>
        <dbReference type="Pfam" id="PF01551"/>
    </source>
</evidence>
<evidence type="ECO:0000313" key="4">
    <source>
        <dbReference type="Proteomes" id="UP001307705"/>
    </source>
</evidence>
<feature type="chain" id="PRO_5047361420" description="M23ase beta-sheet core domain-containing protein" evidence="1">
    <location>
        <begin position="19"/>
        <end position="292"/>
    </location>
</feature>
<dbReference type="Pfam" id="PF01551">
    <property type="entry name" value="Peptidase_M23"/>
    <property type="match status" value="1"/>
</dbReference>
<keyword evidence="4" id="KW-1185">Reference proteome</keyword>
<evidence type="ECO:0000313" key="3">
    <source>
        <dbReference type="EMBL" id="GMQ34556.1"/>
    </source>
</evidence>
<dbReference type="EMBL" id="BTPE01000010">
    <property type="protein sequence ID" value="GMQ34556.1"/>
    <property type="molecule type" value="Genomic_DNA"/>
</dbReference>
<organism evidence="3 4">
    <name type="scientific">Algoriphagus taiwanensis</name>
    <dbReference type="NCBI Taxonomy" id="1445656"/>
    <lineage>
        <taxon>Bacteria</taxon>
        <taxon>Pseudomonadati</taxon>
        <taxon>Bacteroidota</taxon>
        <taxon>Cytophagia</taxon>
        <taxon>Cytophagales</taxon>
        <taxon>Cyclobacteriaceae</taxon>
        <taxon>Algoriphagus</taxon>
    </lineage>
</organism>
<dbReference type="InterPro" id="IPR011055">
    <property type="entry name" value="Dup_hybrid_motif"/>
</dbReference>
<keyword evidence="1" id="KW-0732">Signal</keyword>
<proteinExistence type="predicted"/>
<reference evidence="3 4" key="1">
    <citation type="submission" date="2023-08" db="EMBL/GenBank/DDBJ databases">
        <title>Draft genome sequence of Algoriphagus taiwanensis.</title>
        <authorList>
            <person name="Takatani N."/>
            <person name="Hosokawa M."/>
            <person name="Sawabe T."/>
        </authorList>
    </citation>
    <scope>NUCLEOTIDE SEQUENCE [LARGE SCALE GENOMIC DNA]</scope>
    <source>
        <strain evidence="3 4">JCM 19755</strain>
    </source>
</reference>
<dbReference type="CDD" id="cd12797">
    <property type="entry name" value="M23_peptidase"/>
    <property type="match status" value="1"/>
</dbReference>
<gene>
    <name evidence="3" type="ORF">Ataiwa_28290</name>
</gene>
<dbReference type="SUPFAM" id="SSF51261">
    <property type="entry name" value="Duplicated hybrid motif"/>
    <property type="match status" value="1"/>
</dbReference>
<dbReference type="RefSeq" id="WP_338229382.1">
    <property type="nucleotide sequence ID" value="NZ_BTPE01000010.1"/>
</dbReference>